<sequence length="107" mass="12076">MSVDYSAIGQRIKQKRKAAGKTQDNLAESLSVSVGYISQLERGITKISLDTLSKIAEIFECDLADFVSDVTPSQDSYLDAEMQSIYREMGYRKKQLLLEIAKMLARY</sequence>
<dbReference type="InterPro" id="IPR001387">
    <property type="entry name" value="Cro/C1-type_HTH"/>
</dbReference>
<keyword evidence="4" id="KW-1185">Reference proteome</keyword>
<evidence type="ECO:0000259" key="2">
    <source>
        <dbReference type="PROSITE" id="PS50943"/>
    </source>
</evidence>
<dbReference type="PROSITE" id="PS50943">
    <property type="entry name" value="HTH_CROC1"/>
    <property type="match status" value="1"/>
</dbReference>
<dbReference type="CDD" id="cd00093">
    <property type="entry name" value="HTH_XRE"/>
    <property type="match status" value="1"/>
</dbReference>
<dbReference type="Gene3D" id="1.10.260.40">
    <property type="entry name" value="lambda repressor-like DNA-binding domains"/>
    <property type="match status" value="1"/>
</dbReference>
<feature type="domain" description="HTH cro/C1-type" evidence="2">
    <location>
        <begin position="12"/>
        <end position="66"/>
    </location>
</feature>
<dbReference type="Proteomes" id="UP001489509">
    <property type="component" value="Unassembled WGS sequence"/>
</dbReference>
<protein>
    <submittedName>
        <fullName evidence="3">Helix-turn-helix transcriptional regulator</fullName>
    </submittedName>
</protein>
<accession>A0ABV1E1W2</accession>
<proteinExistence type="predicted"/>
<name>A0ABV1E1W2_9FIRM</name>
<reference evidence="3 4" key="1">
    <citation type="submission" date="2024-03" db="EMBL/GenBank/DDBJ databases">
        <title>Human intestinal bacterial collection.</title>
        <authorList>
            <person name="Pauvert C."/>
            <person name="Hitch T.C.A."/>
            <person name="Clavel T."/>
        </authorList>
    </citation>
    <scope>NUCLEOTIDE SEQUENCE [LARGE SCALE GENOMIC DNA]</scope>
    <source>
        <strain evidence="3 4">CLA-JM-H44</strain>
    </source>
</reference>
<dbReference type="RefSeq" id="WP_349220298.1">
    <property type="nucleotide sequence ID" value="NZ_JBBMFD010000021.1"/>
</dbReference>
<organism evidence="3 4">
    <name type="scientific">Solibaculum intestinale</name>
    <dbReference type="NCBI Taxonomy" id="3133165"/>
    <lineage>
        <taxon>Bacteria</taxon>
        <taxon>Bacillati</taxon>
        <taxon>Bacillota</taxon>
        <taxon>Clostridia</taxon>
        <taxon>Eubacteriales</taxon>
        <taxon>Oscillospiraceae</taxon>
        <taxon>Solibaculum</taxon>
    </lineage>
</organism>
<dbReference type="InterPro" id="IPR010982">
    <property type="entry name" value="Lambda_DNA-bd_dom_sf"/>
</dbReference>
<dbReference type="PANTHER" id="PTHR46797:SF1">
    <property type="entry name" value="METHYLPHOSPHONATE SYNTHASE"/>
    <property type="match status" value="1"/>
</dbReference>
<evidence type="ECO:0000256" key="1">
    <source>
        <dbReference type="ARBA" id="ARBA00023125"/>
    </source>
</evidence>
<dbReference type="SUPFAM" id="SSF47413">
    <property type="entry name" value="lambda repressor-like DNA-binding domains"/>
    <property type="match status" value="1"/>
</dbReference>
<gene>
    <name evidence="3" type="ORF">WMO26_10670</name>
</gene>
<dbReference type="Pfam" id="PF01381">
    <property type="entry name" value="HTH_3"/>
    <property type="match status" value="1"/>
</dbReference>
<dbReference type="EMBL" id="JBBMFD010000021">
    <property type="protein sequence ID" value="MEQ2441289.1"/>
    <property type="molecule type" value="Genomic_DNA"/>
</dbReference>
<evidence type="ECO:0000313" key="4">
    <source>
        <dbReference type="Proteomes" id="UP001489509"/>
    </source>
</evidence>
<dbReference type="InterPro" id="IPR050807">
    <property type="entry name" value="TransReg_Diox_bact_type"/>
</dbReference>
<dbReference type="PANTHER" id="PTHR46797">
    <property type="entry name" value="HTH-TYPE TRANSCRIPTIONAL REGULATOR"/>
    <property type="match status" value="1"/>
</dbReference>
<keyword evidence="1" id="KW-0238">DNA-binding</keyword>
<evidence type="ECO:0000313" key="3">
    <source>
        <dbReference type="EMBL" id="MEQ2441289.1"/>
    </source>
</evidence>
<dbReference type="SMART" id="SM00530">
    <property type="entry name" value="HTH_XRE"/>
    <property type="match status" value="1"/>
</dbReference>
<comment type="caution">
    <text evidence="3">The sequence shown here is derived from an EMBL/GenBank/DDBJ whole genome shotgun (WGS) entry which is preliminary data.</text>
</comment>